<reference evidence="2" key="1">
    <citation type="journal article" date="2019" name="Int. J. Syst. Evol. Microbiol.">
        <title>The Global Catalogue of Microorganisms (GCM) 10K type strain sequencing project: providing services to taxonomists for standard genome sequencing and annotation.</title>
        <authorList>
            <consortium name="The Broad Institute Genomics Platform"/>
            <consortium name="The Broad Institute Genome Sequencing Center for Infectious Disease"/>
            <person name="Wu L."/>
            <person name="Ma J."/>
        </authorList>
    </citation>
    <scope>NUCLEOTIDE SEQUENCE [LARGE SCALE GENOMIC DNA]</scope>
    <source>
        <strain evidence="2">JCM 16546</strain>
    </source>
</reference>
<evidence type="ECO:0000313" key="1">
    <source>
        <dbReference type="EMBL" id="GAA3660563.1"/>
    </source>
</evidence>
<evidence type="ECO:0000313" key="2">
    <source>
        <dbReference type="Proteomes" id="UP001410795"/>
    </source>
</evidence>
<organism evidence="1 2">
    <name type="scientific">Microbacterium marinilacus</name>
    <dbReference type="NCBI Taxonomy" id="415209"/>
    <lineage>
        <taxon>Bacteria</taxon>
        <taxon>Bacillati</taxon>
        <taxon>Actinomycetota</taxon>
        <taxon>Actinomycetes</taxon>
        <taxon>Micrococcales</taxon>
        <taxon>Microbacteriaceae</taxon>
        <taxon>Microbacterium</taxon>
    </lineage>
</organism>
<dbReference type="Proteomes" id="UP001410795">
    <property type="component" value="Unassembled WGS sequence"/>
</dbReference>
<sequence length="100" mass="10737">MIAVWIALLALGAVGGASYVVWSMMRTTDLEKKYPLQGGGSAFDAVFRPTAHDADLEWQSLKIVPVPAPSPDKGPGVIDFDAGRIEIRVAEERENDEGPA</sequence>
<accession>A0ABP7BIP9</accession>
<name>A0ABP7BIP9_9MICO</name>
<comment type="caution">
    <text evidence="1">The sequence shown here is derived from an EMBL/GenBank/DDBJ whole genome shotgun (WGS) entry which is preliminary data.</text>
</comment>
<gene>
    <name evidence="1" type="ORF">GCM10022202_21870</name>
</gene>
<proteinExistence type="predicted"/>
<keyword evidence="2" id="KW-1185">Reference proteome</keyword>
<dbReference type="EMBL" id="BAAAYV010000010">
    <property type="protein sequence ID" value="GAA3660563.1"/>
    <property type="molecule type" value="Genomic_DNA"/>
</dbReference>
<protein>
    <submittedName>
        <fullName evidence="1">Uncharacterized protein</fullName>
    </submittedName>
</protein>